<dbReference type="InterPro" id="IPR050571">
    <property type="entry name" value="Class-IV_PLP-Dep_Aminotrnsfr"/>
</dbReference>
<dbReference type="Gene3D" id="3.40.50.300">
    <property type="entry name" value="P-loop containing nucleotide triphosphate hydrolases"/>
    <property type="match status" value="1"/>
</dbReference>
<dbReference type="Pfam" id="PF19798">
    <property type="entry name" value="Sulfotransfer_5"/>
    <property type="match status" value="1"/>
</dbReference>
<accession>A0A5M6DBF0</accession>
<dbReference type="SUPFAM" id="SSF52540">
    <property type="entry name" value="P-loop containing nucleoside triphosphate hydrolases"/>
    <property type="match status" value="1"/>
</dbReference>
<gene>
    <name evidence="2" type="ORF">F0145_17210</name>
</gene>
<reference evidence="2 3" key="1">
    <citation type="submission" date="2019-09" db="EMBL/GenBank/DDBJ databases">
        <title>Genome sequence and assembly of Adhaeribacter sp.</title>
        <authorList>
            <person name="Chhetri G."/>
        </authorList>
    </citation>
    <scope>NUCLEOTIDE SEQUENCE [LARGE SCALE GENOMIC DNA]</scope>
    <source>
        <strain evidence="2 3">DK36</strain>
    </source>
</reference>
<proteinExistence type="inferred from homology"/>
<dbReference type="InterPro" id="IPR027417">
    <property type="entry name" value="P-loop_NTPase"/>
</dbReference>
<keyword evidence="3" id="KW-1185">Reference proteome</keyword>
<sequence>MVIHLISGPRNISTALMYAFAQRPDTRVLDEPFYGFYLQHTGLHHPGRDEVLNTLEPDPAKVFALIAQAGQKKEHVFVKNMGHHLQGFNFDQIKNYRNVFLIREPGQMLVSYAKVRESPTLDDIGLKHQQEIFSWLEAEGCQPLVVDGDAIRQNPAGVLARLCQSLNIPFTEAMLSWSAGARPEDGIWAKYWYSNVHQSTGFVPPTENNAAVPAQLQDVYASALPYYNLLKQKAITD</sequence>
<organism evidence="2 3">
    <name type="scientific">Adhaeribacter rhizoryzae</name>
    <dbReference type="NCBI Taxonomy" id="2607907"/>
    <lineage>
        <taxon>Bacteria</taxon>
        <taxon>Pseudomonadati</taxon>
        <taxon>Bacteroidota</taxon>
        <taxon>Cytophagia</taxon>
        <taxon>Cytophagales</taxon>
        <taxon>Hymenobacteraceae</taxon>
        <taxon>Adhaeribacter</taxon>
    </lineage>
</organism>
<protein>
    <recommendedName>
        <fullName evidence="4">Sulfotransferase family protein</fullName>
    </recommendedName>
</protein>
<comment type="caution">
    <text evidence="2">The sequence shown here is derived from an EMBL/GenBank/DDBJ whole genome shotgun (WGS) entry which is preliminary data.</text>
</comment>
<evidence type="ECO:0000313" key="2">
    <source>
        <dbReference type="EMBL" id="KAA5543379.1"/>
    </source>
</evidence>
<dbReference type="PANTHER" id="PTHR42743:SF11">
    <property type="entry name" value="AMINODEOXYCHORISMATE LYASE"/>
    <property type="match status" value="1"/>
</dbReference>
<dbReference type="EMBL" id="VWSF01000014">
    <property type="protein sequence ID" value="KAA5543379.1"/>
    <property type="molecule type" value="Genomic_DNA"/>
</dbReference>
<evidence type="ECO:0008006" key="4">
    <source>
        <dbReference type="Google" id="ProtNLM"/>
    </source>
</evidence>
<dbReference type="Proteomes" id="UP000323426">
    <property type="component" value="Unassembled WGS sequence"/>
</dbReference>
<evidence type="ECO:0000313" key="3">
    <source>
        <dbReference type="Proteomes" id="UP000323426"/>
    </source>
</evidence>
<dbReference type="GO" id="GO:0019752">
    <property type="term" value="P:carboxylic acid metabolic process"/>
    <property type="evidence" value="ECO:0007669"/>
    <property type="project" value="TreeGrafter"/>
</dbReference>
<name>A0A5M6DBF0_9BACT</name>
<comment type="similarity">
    <text evidence="1">Belongs to the class-IV pyridoxal-phosphate-dependent aminotransferase family.</text>
</comment>
<dbReference type="AlphaFoldDB" id="A0A5M6DBF0"/>
<dbReference type="PANTHER" id="PTHR42743">
    <property type="entry name" value="AMINO-ACID AMINOTRANSFERASE"/>
    <property type="match status" value="1"/>
</dbReference>
<evidence type="ECO:0000256" key="1">
    <source>
        <dbReference type="ARBA" id="ARBA00009320"/>
    </source>
</evidence>
<dbReference type="RefSeq" id="WP_150090184.1">
    <property type="nucleotide sequence ID" value="NZ_VWSF01000014.1"/>
</dbReference>